<dbReference type="AlphaFoldDB" id="A0A0H2YQZ2"/>
<keyword evidence="1" id="KW-0175">Coiled coil</keyword>
<proteinExistence type="predicted"/>
<dbReference type="STRING" id="195103.CPF_1980"/>
<name>A0A0H2YQZ2_CLOP1</name>
<accession>A0A0H2YQZ2</accession>
<dbReference type="KEGG" id="cpf:CPF_1980"/>
<evidence type="ECO:0000256" key="1">
    <source>
        <dbReference type="SAM" id="Coils"/>
    </source>
</evidence>
<dbReference type="PaxDb" id="195103-CPF_1980"/>
<sequence>MESQVIEILDYLRDIVEGASKVPITGKVVVDRKEVLELLDQVINCLPDEIKKAQWVLGEKERILAEARKENESVKQETYEMMKKRIENHNIVKEAELRAQEIIANAQRQAKTIRLGSREYADEILSQLENEITNKREEFLNHMKNNMEKFAIDFTEDLDKATGEIRSNIKELRGDK</sequence>
<feature type="coiled-coil region" evidence="1">
    <location>
        <begin position="118"/>
        <end position="145"/>
    </location>
</feature>
<evidence type="ECO:0008006" key="4">
    <source>
        <dbReference type="Google" id="ProtNLM"/>
    </source>
</evidence>
<dbReference type="RefSeq" id="WP_003458392.1">
    <property type="nucleotide sequence ID" value="NC_008261.1"/>
</dbReference>
<reference evidence="2 3" key="1">
    <citation type="journal article" date="2006" name="Genome Res.">
        <title>Skewed genomic variability in strains of the toxigenic bacterial pathogen, Clostridium perfringens.</title>
        <authorList>
            <person name="Myers G.S."/>
            <person name="Rasko D.A."/>
            <person name="Cheung J.K."/>
            <person name="Ravel J."/>
            <person name="Seshadri R."/>
            <person name="Deboy R.T."/>
            <person name="Ren Q."/>
            <person name="Varga J."/>
            <person name="Awad M.M."/>
            <person name="Brinkac L.M."/>
            <person name="Daugherty S.C."/>
            <person name="Haft D.H."/>
            <person name="Dodson R.J."/>
            <person name="Madupu R."/>
            <person name="Nelson W.C."/>
            <person name="Rosovitz M.J."/>
            <person name="Sullivan S.A."/>
            <person name="Khouri H."/>
            <person name="Dimitrov G.I."/>
            <person name="Watkins K.L."/>
            <person name="Mulligan S."/>
            <person name="Benton J."/>
            <person name="Radune D."/>
            <person name="Fisher D.J."/>
            <person name="Atkins H.S."/>
            <person name="Hiscox T."/>
            <person name="Jost B.H."/>
            <person name="Billington S.J."/>
            <person name="Songer J.G."/>
            <person name="McClane B.A."/>
            <person name="Titball R.W."/>
            <person name="Rood J.I."/>
            <person name="Melville S.B."/>
            <person name="Paulsen I.T."/>
        </authorList>
    </citation>
    <scope>NUCLEOTIDE SEQUENCE [LARGE SCALE GENOMIC DNA]</scope>
    <source>
        <strain evidence="3">ATCC 13124 / DSM 756 / JCM 1290 / NCIMB 6125 / NCTC 8237 / S 107 / Type A</strain>
    </source>
</reference>
<keyword evidence="3" id="KW-1185">Reference proteome</keyword>
<dbReference type="Proteomes" id="UP000001823">
    <property type="component" value="Chromosome"/>
</dbReference>
<dbReference type="EMBL" id="CP000246">
    <property type="protein sequence ID" value="ABG83002.1"/>
    <property type="molecule type" value="Genomic_DNA"/>
</dbReference>
<evidence type="ECO:0000313" key="3">
    <source>
        <dbReference type="Proteomes" id="UP000001823"/>
    </source>
</evidence>
<dbReference type="GeneID" id="93001735"/>
<dbReference type="HOGENOM" id="CLU_078484_3_1_9"/>
<dbReference type="eggNOG" id="COG0711">
    <property type="taxonomic scope" value="Bacteria"/>
</dbReference>
<organism evidence="2 3">
    <name type="scientific">Clostridium perfringens (strain ATCC 13124 / DSM 756 / JCM 1290 / NCIMB 6125 / NCTC 8237 / Type A)</name>
    <dbReference type="NCBI Taxonomy" id="195103"/>
    <lineage>
        <taxon>Bacteria</taxon>
        <taxon>Bacillati</taxon>
        <taxon>Bacillota</taxon>
        <taxon>Clostridia</taxon>
        <taxon>Eubacteriales</taxon>
        <taxon>Clostridiaceae</taxon>
        <taxon>Clostridium</taxon>
    </lineage>
</organism>
<gene>
    <name evidence="2" type="ordered locus">CPF_1980</name>
</gene>
<protein>
    <recommendedName>
        <fullName evidence="4">ATPase</fullName>
    </recommendedName>
</protein>
<evidence type="ECO:0000313" key="2">
    <source>
        <dbReference type="EMBL" id="ABG83002.1"/>
    </source>
</evidence>